<evidence type="ECO:0000313" key="1">
    <source>
        <dbReference type="EMBL" id="APT48371.1"/>
    </source>
</evidence>
<proteinExistence type="predicted"/>
<dbReference type="EMBL" id="CP015608">
    <property type="protein sequence ID" value="APT48371.1"/>
    <property type="molecule type" value="Genomic_DNA"/>
</dbReference>
<protein>
    <recommendedName>
        <fullName evidence="3">Lipoprotein</fullName>
    </recommendedName>
</protein>
<sequence length="115" mass="13452">MRKIFVLMVLLLLLVGCSGKSKIAGEWLIQGDNRHDPFIFVNEVSFLENGEIKTDSNRFNFEKYSFDSKEKTLKLISANKSEEMTFMLEETKDGFYLTDVDFPKEKKDMILIRKQ</sequence>
<dbReference type="PROSITE" id="PS51257">
    <property type="entry name" value="PROKAR_LIPOPROTEIN"/>
    <property type="match status" value="1"/>
</dbReference>
<evidence type="ECO:0000313" key="2">
    <source>
        <dbReference type="Proteomes" id="UP000185426"/>
    </source>
</evidence>
<dbReference type="RefSeq" id="WP_075623797.1">
    <property type="nucleotide sequence ID" value="NZ_CP015608.1"/>
</dbReference>
<dbReference type="AlphaFoldDB" id="A0A1L6ZPC5"/>
<keyword evidence="1" id="KW-0614">Plasmid</keyword>
<reference evidence="1 2" key="1">
    <citation type="submission" date="2016-05" db="EMBL/GenBank/DDBJ databases">
        <title>Complete Genome and Methylome Analysis of Psychrotrophic Bacterial Isolates from Antarctic Lake Untersee.</title>
        <authorList>
            <person name="Fomenkov A."/>
            <person name="Akimov V.N."/>
            <person name="Vasilyeva L.V."/>
            <person name="Andersen D."/>
            <person name="Vincze T."/>
            <person name="Roberts R.J."/>
        </authorList>
    </citation>
    <scope>NUCLEOTIDE SEQUENCE [LARGE SCALE GENOMIC DNA]</scope>
    <source>
        <strain evidence="1 2">U14-5</strain>
        <plasmid evidence="1 2">unnamed1</plasmid>
    </source>
</reference>
<name>A0A1L6ZPC5_BACIA</name>
<organism evidence="1 2">
    <name type="scientific">Bacillus safensis</name>
    <dbReference type="NCBI Taxonomy" id="561879"/>
    <lineage>
        <taxon>Bacteria</taxon>
        <taxon>Bacillati</taxon>
        <taxon>Bacillota</taxon>
        <taxon>Bacilli</taxon>
        <taxon>Bacillales</taxon>
        <taxon>Bacillaceae</taxon>
        <taxon>Bacillus</taxon>
    </lineage>
</organism>
<accession>A0A1L6ZPC5</accession>
<evidence type="ECO:0008006" key="3">
    <source>
        <dbReference type="Google" id="ProtNLM"/>
    </source>
</evidence>
<gene>
    <name evidence="1" type="ORF">BSA145_21145</name>
</gene>
<dbReference type="Proteomes" id="UP000185426">
    <property type="component" value="Plasmid unnamed1"/>
</dbReference>
<geneLocation type="plasmid" evidence="1 2">
    <name>unnamed1</name>
</geneLocation>